<dbReference type="OMA" id="MPVIYMT"/>
<evidence type="ECO:0000256" key="4">
    <source>
        <dbReference type="ARBA" id="ARBA00022989"/>
    </source>
</evidence>
<evidence type="ECO:0000256" key="6">
    <source>
        <dbReference type="ARBA" id="ARBA00023136"/>
    </source>
</evidence>
<keyword evidence="3 10" id="KW-0812">Transmembrane</keyword>
<dbReference type="PANTHER" id="PTHR24246:SF27">
    <property type="entry name" value="ADENOSINE RECEPTOR, ISOFORM A"/>
    <property type="match status" value="1"/>
</dbReference>
<dbReference type="PANTHER" id="PTHR24246">
    <property type="entry name" value="OLFACTORY RECEPTOR AND ADENOSINE RECEPTOR"/>
    <property type="match status" value="1"/>
</dbReference>
<feature type="transmembrane region" description="Helical" evidence="11">
    <location>
        <begin position="43"/>
        <end position="64"/>
    </location>
</feature>
<dbReference type="GO" id="GO:0004930">
    <property type="term" value="F:G protein-coupled receptor activity"/>
    <property type="evidence" value="ECO:0007669"/>
    <property type="project" value="UniProtKB-KW"/>
</dbReference>
<dbReference type="SUPFAM" id="SSF81321">
    <property type="entry name" value="Family A G protein-coupled receptor-like"/>
    <property type="match status" value="1"/>
</dbReference>
<dbReference type="RefSeq" id="XP_020896822.1">
    <property type="nucleotide sequence ID" value="XM_021041163.2"/>
</dbReference>
<dbReference type="InterPro" id="IPR017452">
    <property type="entry name" value="GPCR_Rhodpsn_7TM"/>
</dbReference>
<reference evidence="13" key="1">
    <citation type="submission" date="2022-11" db="UniProtKB">
        <authorList>
            <consortium name="EnsemblMetazoa"/>
        </authorList>
    </citation>
    <scope>IDENTIFICATION</scope>
</reference>
<dbReference type="PROSITE" id="PS50262">
    <property type="entry name" value="G_PROTEIN_RECEP_F1_2"/>
    <property type="match status" value="1"/>
</dbReference>
<dbReference type="PROSITE" id="PS00237">
    <property type="entry name" value="G_PROTEIN_RECEP_F1_1"/>
    <property type="match status" value="1"/>
</dbReference>
<comment type="subcellular location">
    <subcellularLocation>
        <location evidence="1">Cell membrane</location>
        <topology evidence="1">Multi-pass membrane protein</topology>
    </subcellularLocation>
</comment>
<feature type="transmembrane region" description="Helical" evidence="11">
    <location>
        <begin position="111"/>
        <end position="131"/>
    </location>
</feature>
<organism evidence="13 14">
    <name type="scientific">Exaiptasia diaphana</name>
    <name type="common">Tropical sea anemone</name>
    <name type="synonym">Aiptasia pulchella</name>
    <dbReference type="NCBI Taxonomy" id="2652724"/>
    <lineage>
        <taxon>Eukaryota</taxon>
        <taxon>Metazoa</taxon>
        <taxon>Cnidaria</taxon>
        <taxon>Anthozoa</taxon>
        <taxon>Hexacorallia</taxon>
        <taxon>Actiniaria</taxon>
        <taxon>Aiptasiidae</taxon>
        <taxon>Exaiptasia</taxon>
    </lineage>
</organism>
<name>A0A913X0L6_EXADI</name>
<evidence type="ECO:0000313" key="14">
    <source>
        <dbReference type="Proteomes" id="UP000887567"/>
    </source>
</evidence>
<dbReference type="InterPro" id="IPR000276">
    <property type="entry name" value="GPCR_Rhodpsn"/>
</dbReference>
<feature type="domain" description="G-protein coupled receptors family 1 profile" evidence="12">
    <location>
        <begin position="22"/>
        <end position="261"/>
    </location>
</feature>
<protein>
    <recommendedName>
        <fullName evidence="12">G-protein coupled receptors family 1 profile domain-containing protein</fullName>
    </recommendedName>
</protein>
<feature type="transmembrane region" description="Helical" evidence="11">
    <location>
        <begin position="143"/>
        <end position="167"/>
    </location>
</feature>
<evidence type="ECO:0000256" key="8">
    <source>
        <dbReference type="ARBA" id="ARBA00023180"/>
    </source>
</evidence>
<evidence type="ECO:0000256" key="11">
    <source>
        <dbReference type="SAM" id="Phobius"/>
    </source>
</evidence>
<feature type="transmembrane region" description="Helical" evidence="11">
    <location>
        <begin position="244"/>
        <end position="264"/>
    </location>
</feature>
<feature type="transmembrane region" description="Helical" evidence="11">
    <location>
        <begin position="208"/>
        <end position="232"/>
    </location>
</feature>
<dbReference type="Pfam" id="PF00001">
    <property type="entry name" value="7tm_1"/>
    <property type="match status" value="1"/>
</dbReference>
<keyword evidence="9 10" id="KW-0807">Transducer</keyword>
<keyword evidence="7 10" id="KW-0675">Receptor</keyword>
<accession>A0A913X0L6</accession>
<dbReference type="EnsemblMetazoa" id="XM_021041163.2">
    <property type="protein sequence ID" value="XP_020896822.1"/>
    <property type="gene ID" value="LOC110235684"/>
</dbReference>
<evidence type="ECO:0000256" key="5">
    <source>
        <dbReference type="ARBA" id="ARBA00023040"/>
    </source>
</evidence>
<keyword evidence="5 10" id="KW-0297">G-protein coupled receptor</keyword>
<evidence type="ECO:0000256" key="10">
    <source>
        <dbReference type="RuleBase" id="RU000688"/>
    </source>
</evidence>
<keyword evidence="4 11" id="KW-1133">Transmembrane helix</keyword>
<dbReference type="AlphaFoldDB" id="A0A913X0L6"/>
<evidence type="ECO:0000256" key="7">
    <source>
        <dbReference type="ARBA" id="ARBA00023170"/>
    </source>
</evidence>
<evidence type="ECO:0000256" key="3">
    <source>
        <dbReference type="ARBA" id="ARBA00022692"/>
    </source>
</evidence>
<proteinExistence type="inferred from homology"/>
<evidence type="ECO:0000256" key="1">
    <source>
        <dbReference type="ARBA" id="ARBA00004651"/>
    </source>
</evidence>
<dbReference type="SMART" id="SM01381">
    <property type="entry name" value="7TM_GPCR_Srsx"/>
    <property type="match status" value="1"/>
</dbReference>
<evidence type="ECO:0000256" key="2">
    <source>
        <dbReference type="ARBA" id="ARBA00022475"/>
    </source>
</evidence>
<feature type="transmembrane region" description="Helical" evidence="11">
    <location>
        <begin position="6"/>
        <end position="31"/>
    </location>
</feature>
<dbReference type="Proteomes" id="UP000887567">
    <property type="component" value="Unplaced"/>
</dbReference>
<dbReference type="Gene3D" id="1.20.1070.10">
    <property type="entry name" value="Rhodopsin 7-helix transmembrane proteins"/>
    <property type="match status" value="1"/>
</dbReference>
<feature type="transmembrane region" description="Helical" evidence="11">
    <location>
        <begin position="84"/>
        <end position="104"/>
    </location>
</feature>
<keyword evidence="8" id="KW-0325">Glycoprotein</keyword>
<comment type="similarity">
    <text evidence="10">Belongs to the G-protein coupled receptor 1 family.</text>
</comment>
<dbReference type="OrthoDB" id="9445642at2759"/>
<sequence>MTTENLGISIVLTVIGAIITIENLLVCFVVFRYRNLRTFTNGFIVSLAFSDALFGGVLLPLSLVDKNGMAAEYLKSIILQANTFNLLAVTFDRYLAVLVPLRYLEIMDKHFLKLPLAAWITPVLISLIPLSWKNNLDTLAHRVFLICILVLGIVIPYVLILCAYVRIFREVARLVKSLASSAMQNYPVDGRVMEERGRVHSEARVTRIFAVIAAIFVISWMPVIYMTTVFAVERPDLIPEELPTVSWFTLVIGSFLNAPIYALFKSDFRKTLVRMLCRKKRSRSTWRPEDCSQFSKSARWV</sequence>
<evidence type="ECO:0000259" key="12">
    <source>
        <dbReference type="PROSITE" id="PS50262"/>
    </source>
</evidence>
<evidence type="ECO:0000256" key="9">
    <source>
        <dbReference type="ARBA" id="ARBA00023224"/>
    </source>
</evidence>
<dbReference type="KEGG" id="epa:110235684"/>
<dbReference type="GO" id="GO:0005886">
    <property type="term" value="C:plasma membrane"/>
    <property type="evidence" value="ECO:0007669"/>
    <property type="project" value="UniProtKB-SubCell"/>
</dbReference>
<keyword evidence="6 11" id="KW-0472">Membrane</keyword>
<dbReference type="PRINTS" id="PR00237">
    <property type="entry name" value="GPCRRHODOPSN"/>
</dbReference>
<keyword evidence="14" id="KW-1185">Reference proteome</keyword>
<dbReference type="GeneID" id="110235684"/>
<keyword evidence="2" id="KW-1003">Cell membrane</keyword>
<evidence type="ECO:0000313" key="13">
    <source>
        <dbReference type="EnsemblMetazoa" id="XP_020896822.1"/>
    </source>
</evidence>